<evidence type="ECO:0000313" key="2">
    <source>
        <dbReference type="EMBL" id="CAB4215709.1"/>
    </source>
</evidence>
<reference evidence="2" key="1">
    <citation type="submission" date="2020-05" db="EMBL/GenBank/DDBJ databases">
        <authorList>
            <person name="Chiriac C."/>
            <person name="Salcher M."/>
            <person name="Ghai R."/>
            <person name="Kavagutti S V."/>
        </authorList>
    </citation>
    <scope>NUCLEOTIDE SEQUENCE</scope>
</reference>
<keyword evidence="1" id="KW-0812">Transmembrane</keyword>
<name>A0A6J5SLB3_9CAUD</name>
<dbReference type="EMBL" id="LR797431">
    <property type="protein sequence ID" value="CAB4215709.1"/>
    <property type="molecule type" value="Genomic_DNA"/>
</dbReference>
<organism evidence="2">
    <name type="scientific">uncultured Caudovirales phage</name>
    <dbReference type="NCBI Taxonomy" id="2100421"/>
    <lineage>
        <taxon>Viruses</taxon>
        <taxon>Duplodnaviria</taxon>
        <taxon>Heunggongvirae</taxon>
        <taxon>Uroviricota</taxon>
        <taxon>Caudoviricetes</taxon>
        <taxon>Peduoviridae</taxon>
        <taxon>Maltschvirus</taxon>
        <taxon>Maltschvirus maltsch</taxon>
    </lineage>
</organism>
<evidence type="ECO:0000256" key="1">
    <source>
        <dbReference type="SAM" id="Phobius"/>
    </source>
</evidence>
<keyword evidence="1" id="KW-0472">Membrane</keyword>
<accession>A0A6J5SLB3</accession>
<gene>
    <name evidence="2" type="ORF">UFOVP1483_40</name>
</gene>
<feature type="transmembrane region" description="Helical" evidence="1">
    <location>
        <begin position="20"/>
        <end position="43"/>
    </location>
</feature>
<protein>
    <submittedName>
        <fullName evidence="2">Uncharacterized protein</fullName>
    </submittedName>
</protein>
<keyword evidence="1" id="KW-1133">Transmembrane helix</keyword>
<sequence>MKKYIYSETELNFLPYKERIGFWSRFTIGVLLTGCFISWFMLYTIHQNKPSKKTIDSATFGGEYHK</sequence>
<proteinExistence type="predicted"/>